<keyword evidence="5" id="KW-1185">Reference proteome</keyword>
<dbReference type="PANTHER" id="PTHR48033:SF10">
    <property type="entry name" value="RNA-BINDING PROTEIN SQUID"/>
    <property type="match status" value="1"/>
</dbReference>
<dbReference type="Proteomes" id="UP001152795">
    <property type="component" value="Unassembled WGS sequence"/>
</dbReference>
<organism evidence="4 5">
    <name type="scientific">Paramuricea clavata</name>
    <name type="common">Red gorgonian</name>
    <name type="synonym">Violescent sea-whip</name>
    <dbReference type="NCBI Taxonomy" id="317549"/>
    <lineage>
        <taxon>Eukaryota</taxon>
        <taxon>Metazoa</taxon>
        <taxon>Cnidaria</taxon>
        <taxon>Anthozoa</taxon>
        <taxon>Octocorallia</taxon>
        <taxon>Malacalcyonacea</taxon>
        <taxon>Plexauridae</taxon>
        <taxon>Paramuricea</taxon>
    </lineage>
</organism>
<evidence type="ECO:0000256" key="2">
    <source>
        <dbReference type="ARBA" id="ARBA00023242"/>
    </source>
</evidence>
<feature type="compositionally biased region" description="Basic and acidic residues" evidence="3">
    <location>
        <begin position="85"/>
        <end position="97"/>
    </location>
</feature>
<dbReference type="GO" id="GO:0005654">
    <property type="term" value="C:nucleoplasm"/>
    <property type="evidence" value="ECO:0007669"/>
    <property type="project" value="TreeGrafter"/>
</dbReference>
<dbReference type="OrthoDB" id="439808at2759"/>
<feature type="region of interest" description="Disordered" evidence="3">
    <location>
        <begin position="75"/>
        <end position="106"/>
    </location>
</feature>
<proteinExistence type="predicted"/>
<dbReference type="EMBL" id="CACRXK020014263">
    <property type="protein sequence ID" value="CAB4026547.1"/>
    <property type="molecule type" value="Genomic_DNA"/>
</dbReference>
<dbReference type="AlphaFoldDB" id="A0A6S7J7S1"/>
<dbReference type="InterPro" id="IPR012677">
    <property type="entry name" value="Nucleotide-bd_a/b_plait_sf"/>
</dbReference>
<evidence type="ECO:0000313" key="4">
    <source>
        <dbReference type="EMBL" id="CAB4026547.1"/>
    </source>
</evidence>
<dbReference type="SMART" id="SM00360">
    <property type="entry name" value="RRM"/>
    <property type="match status" value="1"/>
</dbReference>
<protein>
    <submittedName>
        <fullName evidence="4">SRA stem-loop-interacting RNA-binding, mitochondrial-like</fullName>
    </submittedName>
</protein>
<dbReference type="PANTHER" id="PTHR48033">
    <property type="entry name" value="RNA-BINDING (RRM/RBD/RNP MOTIFS) FAMILY PROTEIN"/>
    <property type="match status" value="1"/>
</dbReference>
<comment type="subcellular location">
    <subcellularLocation>
        <location evidence="1">Nucleus</location>
    </subcellularLocation>
</comment>
<sequence>MAEEIRKLFVARLPWTACRVALREYFSQFGAVERSQVLFDRNTGRSKRFGFVVFKDEASIGETMNVSHHEIHDTEIFVQPHKPPKSNEKSKKDKDPLDMMITTEQE</sequence>
<name>A0A6S7J7S1_PARCT</name>
<dbReference type="GO" id="GO:0003723">
    <property type="term" value="F:RNA binding"/>
    <property type="evidence" value="ECO:0007669"/>
    <property type="project" value="UniProtKB-UniRule"/>
</dbReference>
<gene>
    <name evidence="4" type="ORF">PACLA_8A053905</name>
</gene>
<dbReference type="GO" id="GO:0010468">
    <property type="term" value="P:regulation of gene expression"/>
    <property type="evidence" value="ECO:0007669"/>
    <property type="project" value="TreeGrafter"/>
</dbReference>
<dbReference type="InterPro" id="IPR035979">
    <property type="entry name" value="RBD_domain_sf"/>
</dbReference>
<evidence type="ECO:0000256" key="3">
    <source>
        <dbReference type="SAM" id="MobiDB-lite"/>
    </source>
</evidence>
<dbReference type="PROSITE" id="PS50102">
    <property type="entry name" value="RRM"/>
    <property type="match status" value="1"/>
</dbReference>
<keyword evidence="2" id="KW-0539">Nucleus</keyword>
<accession>A0A6S7J7S1</accession>
<dbReference type="GO" id="GO:0000785">
    <property type="term" value="C:chromatin"/>
    <property type="evidence" value="ECO:0007669"/>
    <property type="project" value="TreeGrafter"/>
</dbReference>
<dbReference type="SUPFAM" id="SSF54928">
    <property type="entry name" value="RNA-binding domain, RBD"/>
    <property type="match status" value="1"/>
</dbReference>
<evidence type="ECO:0000256" key="1">
    <source>
        <dbReference type="ARBA" id="ARBA00004123"/>
    </source>
</evidence>
<comment type="caution">
    <text evidence="4">The sequence shown here is derived from an EMBL/GenBank/DDBJ whole genome shotgun (WGS) entry which is preliminary data.</text>
</comment>
<reference evidence="4" key="1">
    <citation type="submission" date="2020-04" db="EMBL/GenBank/DDBJ databases">
        <authorList>
            <person name="Alioto T."/>
            <person name="Alioto T."/>
            <person name="Gomez Garrido J."/>
        </authorList>
    </citation>
    <scope>NUCLEOTIDE SEQUENCE</scope>
    <source>
        <strain evidence="4">A484AB</strain>
    </source>
</reference>
<dbReference type="Gene3D" id="3.30.70.330">
    <property type="match status" value="1"/>
</dbReference>
<dbReference type="InterPro" id="IPR000504">
    <property type="entry name" value="RRM_dom"/>
</dbReference>
<evidence type="ECO:0000313" key="5">
    <source>
        <dbReference type="Proteomes" id="UP001152795"/>
    </source>
</evidence>
<dbReference type="Pfam" id="PF00076">
    <property type="entry name" value="RRM_1"/>
    <property type="match status" value="1"/>
</dbReference>